<dbReference type="InterPro" id="IPR045584">
    <property type="entry name" value="Pilin-like"/>
</dbReference>
<dbReference type="KEGG" id="ttf:THTE_0085"/>
<evidence type="ECO:0000313" key="3">
    <source>
        <dbReference type="Proteomes" id="UP000215086"/>
    </source>
</evidence>
<dbReference type="InterPro" id="IPR012902">
    <property type="entry name" value="N_methyl_site"/>
</dbReference>
<dbReference type="PANTHER" id="PTHR30093:SF2">
    <property type="entry name" value="TYPE II SECRETION SYSTEM PROTEIN H"/>
    <property type="match status" value="1"/>
</dbReference>
<dbReference type="AlphaFoldDB" id="A0A286R9S9"/>
<evidence type="ECO:0000313" key="2">
    <source>
        <dbReference type="EMBL" id="ASV72687.1"/>
    </source>
</evidence>
<sequence>MQRKAFTLVELLVVIAIIGILIALLLPAVQAAREAARRSDCSNHLKQLGLALHNYHDVHKVFCAFNAGTTGCAWPNHYDCNYGYMVGWVSLLPYYEETARWQQVSSPMTVNGQYYPAFGPYAYEDSGRGWPPIQGQISLLLCPSDGPAHQLPAPTRQGFTNYHLSFGDKIYNNYLATNPRSPFGRLTWKGFQDITDGSSNTIAASEALVGAVANRQRFVKGGVAANQSGLSQSPITCYTRVDPNDRSLLTGTVWATRGRYWAEGHAHVQGITTVLPPNAPSCACGEAQYCYWGVYPPNSNHPGGVNVLMCDASVRFVSDTIDTGNLAAPEPDGINGFVQMKSPYGVWGALGSMASGETIPSF</sequence>
<organism evidence="2 3">
    <name type="scientific">Thermogutta terrifontis</name>
    <dbReference type="NCBI Taxonomy" id="1331910"/>
    <lineage>
        <taxon>Bacteria</taxon>
        <taxon>Pseudomonadati</taxon>
        <taxon>Planctomycetota</taxon>
        <taxon>Planctomycetia</taxon>
        <taxon>Pirellulales</taxon>
        <taxon>Thermoguttaceae</taxon>
        <taxon>Thermogutta</taxon>
    </lineage>
</organism>
<dbReference type="NCBIfam" id="TIGR04294">
    <property type="entry name" value="pre_pil_HX9DG"/>
    <property type="match status" value="1"/>
</dbReference>
<dbReference type="EMBL" id="CP018477">
    <property type="protein sequence ID" value="ASV72687.1"/>
    <property type="molecule type" value="Genomic_DNA"/>
</dbReference>
<dbReference type="Pfam" id="PF07596">
    <property type="entry name" value="SBP_bac_10"/>
    <property type="match status" value="1"/>
</dbReference>
<dbReference type="Pfam" id="PF07963">
    <property type="entry name" value="N_methyl"/>
    <property type="match status" value="1"/>
</dbReference>
<dbReference type="OrthoDB" id="241541at2"/>
<dbReference type="NCBIfam" id="TIGR02532">
    <property type="entry name" value="IV_pilin_GFxxxE"/>
    <property type="match status" value="1"/>
</dbReference>
<dbReference type="SUPFAM" id="SSF54523">
    <property type="entry name" value="Pili subunits"/>
    <property type="match status" value="1"/>
</dbReference>
<dbReference type="InterPro" id="IPR027558">
    <property type="entry name" value="Pre_pil_HX9DG_C"/>
</dbReference>
<proteinExistence type="predicted"/>
<name>A0A286R9S9_9BACT</name>
<dbReference type="RefSeq" id="WP_095416707.1">
    <property type="nucleotide sequence ID" value="NZ_CP018477.1"/>
</dbReference>
<dbReference type="InterPro" id="IPR011453">
    <property type="entry name" value="DUF1559"/>
</dbReference>
<gene>
    <name evidence="2" type="ORF">THTE_0085</name>
</gene>
<accession>A0A286R9S9</accession>
<evidence type="ECO:0000259" key="1">
    <source>
        <dbReference type="Pfam" id="PF07596"/>
    </source>
</evidence>
<keyword evidence="3" id="KW-1185">Reference proteome</keyword>
<dbReference type="Gene3D" id="3.30.700.10">
    <property type="entry name" value="Glycoprotein, Type 4 Pilin"/>
    <property type="match status" value="1"/>
</dbReference>
<protein>
    <recommendedName>
        <fullName evidence="1">DUF1559 domain-containing protein</fullName>
    </recommendedName>
</protein>
<dbReference type="Proteomes" id="UP000215086">
    <property type="component" value="Chromosome"/>
</dbReference>
<dbReference type="PANTHER" id="PTHR30093">
    <property type="entry name" value="GENERAL SECRETION PATHWAY PROTEIN G"/>
    <property type="match status" value="1"/>
</dbReference>
<feature type="domain" description="DUF1559" evidence="1">
    <location>
        <begin position="30"/>
        <end position="323"/>
    </location>
</feature>
<reference evidence="2 3" key="1">
    <citation type="journal article" name="Front. Microbiol.">
        <title>Sugar Metabolism of the First Thermophilic Planctomycete Thermogutta terrifontis: Comparative Genomic and Transcriptomic Approaches.</title>
        <authorList>
            <person name="Elcheninov A.G."/>
            <person name="Menzel P."/>
            <person name="Gudbergsdottir S.R."/>
            <person name="Slesarev A.I."/>
            <person name="Kadnikov V.V."/>
            <person name="Krogh A."/>
            <person name="Bonch-Osmolovskaya E.A."/>
            <person name="Peng X."/>
            <person name="Kublanov I.V."/>
        </authorList>
    </citation>
    <scope>NUCLEOTIDE SEQUENCE [LARGE SCALE GENOMIC DNA]</scope>
    <source>
        <strain evidence="2 3">R1</strain>
    </source>
</reference>